<name>A0A9P6M8E0_9FUNG</name>
<feature type="region of interest" description="Disordered" evidence="1">
    <location>
        <begin position="63"/>
        <end position="159"/>
    </location>
</feature>
<feature type="compositionally biased region" description="Low complexity" evidence="1">
    <location>
        <begin position="80"/>
        <end position="92"/>
    </location>
</feature>
<feature type="compositionally biased region" description="Acidic residues" evidence="1">
    <location>
        <begin position="64"/>
        <end position="74"/>
    </location>
</feature>
<feature type="compositionally biased region" description="Acidic residues" evidence="1">
    <location>
        <begin position="404"/>
        <end position="445"/>
    </location>
</feature>
<keyword evidence="2" id="KW-0472">Membrane</keyword>
<feature type="transmembrane region" description="Helical" evidence="2">
    <location>
        <begin position="39"/>
        <end position="59"/>
    </location>
</feature>
<feature type="compositionally biased region" description="Basic and acidic residues" evidence="1">
    <location>
        <begin position="461"/>
        <end position="475"/>
    </location>
</feature>
<evidence type="ECO:0000313" key="3">
    <source>
        <dbReference type="EMBL" id="KAF9977343.1"/>
    </source>
</evidence>
<feature type="compositionally biased region" description="Basic and acidic residues" evidence="1">
    <location>
        <begin position="278"/>
        <end position="289"/>
    </location>
</feature>
<feature type="compositionally biased region" description="Low complexity" evidence="1">
    <location>
        <begin position="290"/>
        <end position="299"/>
    </location>
</feature>
<keyword evidence="2" id="KW-0812">Transmembrane</keyword>
<feature type="region of interest" description="Disordered" evidence="1">
    <location>
        <begin position="275"/>
        <end position="299"/>
    </location>
</feature>
<reference evidence="3" key="1">
    <citation type="journal article" date="2020" name="Fungal Divers.">
        <title>Resolving the Mortierellaceae phylogeny through synthesis of multi-gene phylogenetics and phylogenomics.</title>
        <authorList>
            <person name="Vandepol N."/>
            <person name="Liber J."/>
            <person name="Desiro A."/>
            <person name="Na H."/>
            <person name="Kennedy M."/>
            <person name="Barry K."/>
            <person name="Grigoriev I.V."/>
            <person name="Miller A.N."/>
            <person name="O'Donnell K."/>
            <person name="Stajich J.E."/>
            <person name="Bonito G."/>
        </authorList>
    </citation>
    <scope>NUCLEOTIDE SEQUENCE</scope>
    <source>
        <strain evidence="3">MES-2147</strain>
    </source>
</reference>
<evidence type="ECO:0000313" key="4">
    <source>
        <dbReference type="Proteomes" id="UP000749646"/>
    </source>
</evidence>
<feature type="non-terminal residue" evidence="3">
    <location>
        <position position="489"/>
    </location>
</feature>
<protein>
    <submittedName>
        <fullName evidence="3">Uncharacterized protein</fullName>
    </submittedName>
</protein>
<feature type="compositionally biased region" description="Low complexity" evidence="1">
    <location>
        <begin position="141"/>
        <end position="159"/>
    </location>
</feature>
<gene>
    <name evidence="3" type="ORF">BGZ65_007445</name>
</gene>
<evidence type="ECO:0000256" key="2">
    <source>
        <dbReference type="SAM" id="Phobius"/>
    </source>
</evidence>
<dbReference type="OrthoDB" id="2413783at2759"/>
<comment type="caution">
    <text evidence="3">The sequence shown here is derived from an EMBL/GenBank/DDBJ whole genome shotgun (WGS) entry which is preliminary data.</text>
</comment>
<dbReference type="AlphaFoldDB" id="A0A9P6M8E0"/>
<keyword evidence="4" id="KW-1185">Reference proteome</keyword>
<feature type="compositionally biased region" description="Basic and acidic residues" evidence="1">
    <location>
        <begin position="93"/>
        <end position="109"/>
    </location>
</feature>
<proteinExistence type="predicted"/>
<evidence type="ECO:0000256" key="1">
    <source>
        <dbReference type="SAM" id="MobiDB-lite"/>
    </source>
</evidence>
<organism evidence="3 4">
    <name type="scientific">Modicella reniformis</name>
    <dbReference type="NCBI Taxonomy" id="1440133"/>
    <lineage>
        <taxon>Eukaryota</taxon>
        <taxon>Fungi</taxon>
        <taxon>Fungi incertae sedis</taxon>
        <taxon>Mucoromycota</taxon>
        <taxon>Mortierellomycotina</taxon>
        <taxon>Mortierellomycetes</taxon>
        <taxon>Mortierellales</taxon>
        <taxon>Mortierellaceae</taxon>
        <taxon>Modicella</taxon>
    </lineage>
</organism>
<accession>A0A9P6M8E0</accession>
<sequence length="489" mass="53958">MSNSNNSSTCIRTRTRARVYGVYLSLYTWSLVCCDHYRVQLPVSVAVIFIGAFLLWLAYPSPDPDPDPDSDPDPGPDPAPAASTPIPTPAESNRSESESASEPKFKLELQEPESQSSRLGVDPWSRMPMADMVSPPPSPLPSAISPLRSSSSSSSTRTVTRTPITIISSDMEGGRHLCGWSTVEPISTTTSATHSYSSSSTSITVVALTQDYDSASGNAAAAATNVDQRVKVEADQRRGSDGCYLVLERDHHHHHHHQHHSSVFRPTDPPPYCCSPVKEVDSGPDEEAHSSSFSLSPSLMSELQPTTDYQQQQQPQEGESQLAAAWLWLRFKVNALGACGWLICWMIWELSGRIELSSLLYRDSGIGAIAGACCLALVYRVRSKFPDLSESINTDKINVVAALAEEEEGEEEEEEEEEEDDEEEEKEEKEEEEEEEEEGEEEEVFGNDMDMNGEGYEPTEQVEKVVLTEEDRVKQSLEPMQGDPSPHTT</sequence>
<keyword evidence="2" id="KW-1133">Transmembrane helix</keyword>
<feature type="region of interest" description="Disordered" evidence="1">
    <location>
        <begin position="404"/>
        <end position="489"/>
    </location>
</feature>
<dbReference type="EMBL" id="JAAAHW010004196">
    <property type="protein sequence ID" value="KAF9977343.1"/>
    <property type="molecule type" value="Genomic_DNA"/>
</dbReference>
<dbReference type="Proteomes" id="UP000749646">
    <property type="component" value="Unassembled WGS sequence"/>
</dbReference>